<dbReference type="InterPro" id="IPR051401">
    <property type="entry name" value="GtrA_CellWall_Glycosyl"/>
</dbReference>
<evidence type="ECO:0000256" key="5">
    <source>
        <dbReference type="ARBA" id="ARBA00023136"/>
    </source>
</evidence>
<dbReference type="InterPro" id="IPR007267">
    <property type="entry name" value="GtrA_DPMS_TM"/>
</dbReference>
<dbReference type="OrthoDB" id="7427070at2"/>
<comment type="similarity">
    <text evidence="2">Belongs to the GtrA family.</text>
</comment>
<keyword evidence="4 6" id="KW-1133">Transmembrane helix</keyword>
<dbReference type="EMBL" id="WTYH01000001">
    <property type="protein sequence ID" value="MXO92965.1"/>
    <property type="molecule type" value="Genomic_DNA"/>
</dbReference>
<protein>
    <recommendedName>
        <fullName evidence="7">GtrA/DPMS transmembrane domain-containing protein</fullName>
    </recommendedName>
</protein>
<gene>
    <name evidence="8" type="ORF">GRI62_05015</name>
</gene>
<feature type="transmembrane region" description="Helical" evidence="6">
    <location>
        <begin position="83"/>
        <end position="107"/>
    </location>
</feature>
<dbReference type="Pfam" id="PF04138">
    <property type="entry name" value="GtrA_DPMS_TM"/>
    <property type="match status" value="1"/>
</dbReference>
<evidence type="ECO:0000256" key="4">
    <source>
        <dbReference type="ARBA" id="ARBA00022989"/>
    </source>
</evidence>
<evidence type="ECO:0000313" key="8">
    <source>
        <dbReference type="EMBL" id="MXO92965.1"/>
    </source>
</evidence>
<keyword evidence="3 6" id="KW-0812">Transmembrane</keyword>
<evidence type="ECO:0000259" key="7">
    <source>
        <dbReference type="Pfam" id="PF04138"/>
    </source>
</evidence>
<accession>A0A844ZYJ8</accession>
<dbReference type="AlphaFoldDB" id="A0A844ZYJ8"/>
<sequence>MTAEGFVARFLTRRVGGMLWRNTVVSTGVFLLGLVVLWVLVEFFQVDRVIAAALSFAVSTSLHYVLGREWVFHGTERKAGRGFAIFLVNALVGLGVTVGLFWVLVAFTTINYLVARVIVSMFAGLAMFALNGVWNFRQI</sequence>
<evidence type="ECO:0000256" key="6">
    <source>
        <dbReference type="SAM" id="Phobius"/>
    </source>
</evidence>
<reference evidence="8 9" key="1">
    <citation type="submission" date="2019-12" db="EMBL/GenBank/DDBJ databases">
        <title>Genomic-based taxomic classification of the family Erythrobacteraceae.</title>
        <authorList>
            <person name="Xu L."/>
        </authorList>
    </citation>
    <scope>NUCLEOTIDE SEQUENCE [LARGE SCALE GENOMIC DNA]</scope>
    <source>
        <strain evidence="8 9">RC4-10-4</strain>
    </source>
</reference>
<evidence type="ECO:0000256" key="2">
    <source>
        <dbReference type="ARBA" id="ARBA00009399"/>
    </source>
</evidence>
<feature type="transmembrane region" description="Helical" evidence="6">
    <location>
        <begin position="19"/>
        <end position="44"/>
    </location>
</feature>
<dbReference type="RefSeq" id="WP_160731815.1">
    <property type="nucleotide sequence ID" value="NZ_BMJK01000001.1"/>
</dbReference>
<dbReference type="PANTHER" id="PTHR38459">
    <property type="entry name" value="PROPHAGE BACTOPRENOL-LINKED GLUCOSE TRANSLOCASE HOMOLOG"/>
    <property type="match status" value="1"/>
</dbReference>
<evidence type="ECO:0000313" key="9">
    <source>
        <dbReference type="Proteomes" id="UP000460626"/>
    </source>
</evidence>
<evidence type="ECO:0000256" key="3">
    <source>
        <dbReference type="ARBA" id="ARBA00022692"/>
    </source>
</evidence>
<keyword evidence="5 6" id="KW-0472">Membrane</keyword>
<dbReference type="PANTHER" id="PTHR38459:SF1">
    <property type="entry name" value="PROPHAGE BACTOPRENOL-LINKED GLUCOSE TRANSLOCASE HOMOLOG"/>
    <property type="match status" value="1"/>
</dbReference>
<comment type="subcellular location">
    <subcellularLocation>
        <location evidence="1">Membrane</location>
        <topology evidence="1">Multi-pass membrane protein</topology>
    </subcellularLocation>
</comment>
<feature type="domain" description="GtrA/DPMS transmembrane" evidence="7">
    <location>
        <begin position="29"/>
        <end position="136"/>
    </location>
</feature>
<dbReference type="GO" id="GO:0005886">
    <property type="term" value="C:plasma membrane"/>
    <property type="evidence" value="ECO:0007669"/>
    <property type="project" value="TreeGrafter"/>
</dbReference>
<feature type="transmembrane region" description="Helical" evidence="6">
    <location>
        <begin position="50"/>
        <end position="71"/>
    </location>
</feature>
<dbReference type="Proteomes" id="UP000460626">
    <property type="component" value="Unassembled WGS sequence"/>
</dbReference>
<name>A0A844ZYJ8_9SPHN</name>
<organism evidence="8 9">
    <name type="scientific">Aurantiacibacter arachoides</name>
    <dbReference type="NCBI Taxonomy" id="1850444"/>
    <lineage>
        <taxon>Bacteria</taxon>
        <taxon>Pseudomonadati</taxon>
        <taxon>Pseudomonadota</taxon>
        <taxon>Alphaproteobacteria</taxon>
        <taxon>Sphingomonadales</taxon>
        <taxon>Erythrobacteraceae</taxon>
        <taxon>Aurantiacibacter</taxon>
    </lineage>
</organism>
<feature type="transmembrane region" description="Helical" evidence="6">
    <location>
        <begin position="113"/>
        <end position="134"/>
    </location>
</feature>
<dbReference type="GO" id="GO:0000271">
    <property type="term" value="P:polysaccharide biosynthetic process"/>
    <property type="evidence" value="ECO:0007669"/>
    <property type="project" value="InterPro"/>
</dbReference>
<proteinExistence type="inferred from homology"/>
<keyword evidence="9" id="KW-1185">Reference proteome</keyword>
<comment type="caution">
    <text evidence="8">The sequence shown here is derived from an EMBL/GenBank/DDBJ whole genome shotgun (WGS) entry which is preliminary data.</text>
</comment>
<evidence type="ECO:0000256" key="1">
    <source>
        <dbReference type="ARBA" id="ARBA00004141"/>
    </source>
</evidence>